<dbReference type="Proteomes" id="UP000321155">
    <property type="component" value="Unassembled WGS sequence"/>
</dbReference>
<dbReference type="Pfam" id="PF11387">
    <property type="entry name" value="DUF2795"/>
    <property type="match status" value="1"/>
</dbReference>
<dbReference type="KEGG" id="kfv:AS188_12430"/>
<proteinExistence type="predicted"/>
<evidence type="ECO:0000313" key="6">
    <source>
        <dbReference type="Proteomes" id="UP000321155"/>
    </source>
</evidence>
<dbReference type="EMBL" id="CP013254">
    <property type="protein sequence ID" value="ALU40429.1"/>
    <property type="molecule type" value="Genomic_DNA"/>
</dbReference>
<keyword evidence="6" id="KW-1185">Reference proteome</keyword>
<sequence>MSENPNPIELQKHLGGLDYPVSKEDVVRRAEESGADGTVLEALRGLPERTFEKPTDVTEAVFGG</sequence>
<organism evidence="1 4">
    <name type="scientific">Kocuria flava</name>
    <dbReference type="NCBI Taxonomy" id="446860"/>
    <lineage>
        <taxon>Bacteria</taxon>
        <taxon>Bacillati</taxon>
        <taxon>Actinomycetota</taxon>
        <taxon>Actinomycetes</taxon>
        <taxon>Micrococcales</taxon>
        <taxon>Micrococcaceae</taxon>
        <taxon>Kocuria</taxon>
    </lineage>
</organism>
<evidence type="ECO:0008006" key="7">
    <source>
        <dbReference type="Google" id="ProtNLM"/>
    </source>
</evidence>
<name>A0A0U2P0T6_9MICC</name>
<evidence type="ECO:0000313" key="5">
    <source>
        <dbReference type="Proteomes" id="UP000234632"/>
    </source>
</evidence>
<evidence type="ECO:0000313" key="1">
    <source>
        <dbReference type="EMBL" id="ALU40429.1"/>
    </source>
</evidence>
<evidence type="ECO:0000313" key="2">
    <source>
        <dbReference type="EMBL" id="GEO92716.1"/>
    </source>
</evidence>
<reference evidence="2 6" key="3">
    <citation type="submission" date="2019-07" db="EMBL/GenBank/DDBJ databases">
        <title>Whole genome shotgun sequence of Kocuria flava NBRC 107626.</title>
        <authorList>
            <person name="Hosoyama A."/>
            <person name="Uohara A."/>
            <person name="Ohji S."/>
            <person name="Ichikawa N."/>
        </authorList>
    </citation>
    <scope>NUCLEOTIDE SEQUENCE [LARGE SCALE GENOMIC DNA]</scope>
    <source>
        <strain evidence="2 6">NBRC 107626</strain>
    </source>
</reference>
<evidence type="ECO:0000313" key="4">
    <source>
        <dbReference type="Proteomes" id="UP000057181"/>
    </source>
</evidence>
<dbReference type="AlphaFoldDB" id="A0A0U2P0T6"/>
<protein>
    <recommendedName>
        <fullName evidence="7">DUF2795 domain-containing protein</fullName>
    </recommendedName>
</protein>
<dbReference type="Proteomes" id="UP000057181">
    <property type="component" value="Chromosome"/>
</dbReference>
<dbReference type="RefSeq" id="WP_058859118.1">
    <property type="nucleotide sequence ID" value="NZ_BJZR01000057.1"/>
</dbReference>
<dbReference type="STRING" id="446860.AS188_12430"/>
<dbReference type="EMBL" id="BJZR01000057">
    <property type="protein sequence ID" value="GEO92716.1"/>
    <property type="molecule type" value="Genomic_DNA"/>
</dbReference>
<reference evidence="3 5" key="2">
    <citation type="submission" date="2015-12" db="EMBL/GenBank/DDBJ databases">
        <authorList>
            <person name="Shamseldin A."/>
            <person name="Moawad H."/>
            <person name="Abd El-Rahim W.M."/>
            <person name="Sadowsky M.J."/>
        </authorList>
    </citation>
    <scope>NUCLEOTIDE SEQUENCE [LARGE SCALE GENOMIC DNA]</scope>
    <source>
        <strain evidence="3 5">S43</strain>
    </source>
</reference>
<dbReference type="InterPro" id="IPR021527">
    <property type="entry name" value="DUF2795"/>
</dbReference>
<reference evidence="1 4" key="1">
    <citation type="submission" date="2015-11" db="EMBL/GenBank/DDBJ databases">
        <title>Complete Genome Sequence of Kocuria flava strain HO-9041.</title>
        <authorList>
            <person name="Zhou M."/>
            <person name="Dai J."/>
        </authorList>
    </citation>
    <scope>NUCLEOTIDE SEQUENCE [LARGE SCALE GENOMIC DNA]</scope>
    <source>
        <strain evidence="1 4">HO-9041</strain>
    </source>
</reference>
<dbReference type="OrthoDB" id="6161020at2"/>
<dbReference type="EMBL" id="LOMZ01000001">
    <property type="protein sequence ID" value="PLC12526.1"/>
    <property type="molecule type" value="Genomic_DNA"/>
</dbReference>
<evidence type="ECO:0000313" key="3">
    <source>
        <dbReference type="EMBL" id="PLC12526.1"/>
    </source>
</evidence>
<dbReference type="Proteomes" id="UP000234632">
    <property type="component" value="Unassembled WGS sequence"/>
</dbReference>
<gene>
    <name evidence="1" type="ORF">AS188_12430</name>
    <name evidence="3" type="ORF">AUQ48_10205</name>
    <name evidence="2" type="ORF">KFL01_20220</name>
</gene>
<accession>A0A0U2P0T6</accession>